<name>A0ABY4KEF0_9FLAO</name>
<proteinExistence type="predicted"/>
<gene>
    <name evidence="1" type="ORF">M0M57_13815</name>
</gene>
<evidence type="ECO:0000313" key="2">
    <source>
        <dbReference type="Proteomes" id="UP000830583"/>
    </source>
</evidence>
<dbReference type="RefSeq" id="WP_248433638.1">
    <property type="nucleotide sequence ID" value="NZ_CP096205.1"/>
</dbReference>
<sequence>MFQREIKELTSIGKNNIYQISQIEWWLLKNQENYKCCKENNIKLNSCFDDIGCACGMNSQENKFTSLYENLSEATEFHRFEEYAKNELTLYKSIISDKSKIKEWLIKNEKIASEFLSTFLIYYLNYSEIERDNYHLLIFRSEEQNLDIFIQRTDFENLIEFKELFDELYYVKKFYPEGLKRIEEKINKLPKYLT</sequence>
<evidence type="ECO:0000313" key="1">
    <source>
        <dbReference type="EMBL" id="UPQ78690.1"/>
    </source>
</evidence>
<keyword evidence="2" id="KW-1185">Reference proteome</keyword>
<reference evidence="1" key="1">
    <citation type="submission" date="2022-04" db="EMBL/GenBank/DDBJ databases">
        <title>Consumption of N2O by Flavobacterium azooxidireducens sp. nov. isolated from Decomposing Leaf Litter of Phragmites australis (Cav.).</title>
        <authorList>
            <person name="Behrendt U."/>
            <person name="Spanner T."/>
            <person name="Augustin J."/>
            <person name="Horn M.A."/>
            <person name="Kolb S."/>
            <person name="Ulrich A."/>
        </authorList>
    </citation>
    <scope>NUCLEOTIDE SEQUENCE</scope>
    <source>
        <strain evidence="1">IGB 4-14</strain>
    </source>
</reference>
<dbReference type="Proteomes" id="UP000830583">
    <property type="component" value="Chromosome"/>
</dbReference>
<protein>
    <submittedName>
        <fullName evidence="1">Uncharacterized protein</fullName>
    </submittedName>
</protein>
<organism evidence="1 2">
    <name type="scientific">Flavobacterium azooxidireducens</name>
    <dbReference type="NCBI Taxonomy" id="1871076"/>
    <lineage>
        <taxon>Bacteria</taxon>
        <taxon>Pseudomonadati</taxon>
        <taxon>Bacteroidota</taxon>
        <taxon>Flavobacteriia</taxon>
        <taxon>Flavobacteriales</taxon>
        <taxon>Flavobacteriaceae</taxon>
        <taxon>Flavobacterium</taxon>
    </lineage>
</organism>
<accession>A0ABY4KEF0</accession>
<dbReference type="EMBL" id="CP096205">
    <property type="protein sequence ID" value="UPQ78690.1"/>
    <property type="molecule type" value="Genomic_DNA"/>
</dbReference>